<dbReference type="AlphaFoldDB" id="A0A7G9Z392"/>
<dbReference type="GO" id="GO:0016491">
    <property type="term" value="F:oxidoreductase activity"/>
    <property type="evidence" value="ECO:0007669"/>
    <property type="project" value="UniProtKB-ARBA"/>
</dbReference>
<dbReference type="PANTHER" id="PTHR24960:SF79">
    <property type="entry name" value="PHOTOSYSTEM I IRON-SULFUR CENTER"/>
    <property type="match status" value="1"/>
</dbReference>
<evidence type="ECO:0000256" key="3">
    <source>
        <dbReference type="ARBA" id="ARBA00023004"/>
    </source>
</evidence>
<feature type="domain" description="4Fe-4S ferredoxin-type" evidence="5">
    <location>
        <begin position="30"/>
        <end position="58"/>
    </location>
</feature>
<evidence type="ECO:0000313" key="6">
    <source>
        <dbReference type="EMBL" id="QNO54726.1"/>
    </source>
</evidence>
<keyword evidence="4" id="KW-0411">Iron-sulfur</keyword>
<organism evidence="6">
    <name type="scientific">Candidatus Methanophaga sp. ANME-1 ERB7</name>
    <dbReference type="NCBI Taxonomy" id="2759913"/>
    <lineage>
        <taxon>Archaea</taxon>
        <taxon>Methanobacteriati</taxon>
        <taxon>Methanobacteriota</taxon>
        <taxon>Stenosarchaea group</taxon>
        <taxon>Methanomicrobia</taxon>
        <taxon>Candidatus Methanophagales</taxon>
        <taxon>Candidatus Methanophagaceae</taxon>
        <taxon>Candidatus Methanophaga</taxon>
    </lineage>
</organism>
<reference evidence="6" key="1">
    <citation type="submission" date="2020-06" db="EMBL/GenBank/DDBJ databases">
        <title>Unique genomic features of the anaerobic methanotrophic archaea.</title>
        <authorList>
            <person name="Chadwick G.L."/>
            <person name="Skennerton C.T."/>
            <person name="Laso-Perez R."/>
            <person name="Leu A.O."/>
            <person name="Speth D.R."/>
            <person name="Yu H."/>
            <person name="Morgan-Lang C."/>
            <person name="Hatzenpichler R."/>
            <person name="Goudeau D."/>
            <person name="Malmstrom R."/>
            <person name="Brazelton W.J."/>
            <person name="Woyke T."/>
            <person name="Hallam S.J."/>
            <person name="Tyson G.W."/>
            <person name="Wegener G."/>
            <person name="Boetius A."/>
            <person name="Orphan V."/>
        </authorList>
    </citation>
    <scope>NUCLEOTIDE SEQUENCE</scope>
</reference>
<evidence type="ECO:0000256" key="2">
    <source>
        <dbReference type="ARBA" id="ARBA00022723"/>
    </source>
</evidence>
<dbReference type="Gene3D" id="3.30.70.20">
    <property type="match status" value="1"/>
</dbReference>
<evidence type="ECO:0000259" key="5">
    <source>
        <dbReference type="PROSITE" id="PS51379"/>
    </source>
</evidence>
<dbReference type="EMBL" id="MT631590">
    <property type="protein sequence ID" value="QNO54726.1"/>
    <property type="molecule type" value="Genomic_DNA"/>
</dbReference>
<dbReference type="GO" id="GO:0046872">
    <property type="term" value="F:metal ion binding"/>
    <property type="evidence" value="ECO:0007669"/>
    <property type="project" value="UniProtKB-KW"/>
</dbReference>
<keyword evidence="3" id="KW-0408">Iron</keyword>
<dbReference type="PANTHER" id="PTHR24960">
    <property type="entry name" value="PHOTOSYSTEM I IRON-SULFUR CENTER-RELATED"/>
    <property type="match status" value="1"/>
</dbReference>
<keyword evidence="2" id="KW-0479">Metal-binding</keyword>
<proteinExistence type="predicted"/>
<evidence type="ECO:0000256" key="4">
    <source>
        <dbReference type="ARBA" id="ARBA00023014"/>
    </source>
</evidence>
<dbReference type="InterPro" id="IPR017896">
    <property type="entry name" value="4Fe4S_Fe-S-bd"/>
</dbReference>
<dbReference type="PROSITE" id="PS00198">
    <property type="entry name" value="4FE4S_FER_1"/>
    <property type="match status" value="1"/>
</dbReference>
<dbReference type="GO" id="GO:0051539">
    <property type="term" value="F:4 iron, 4 sulfur cluster binding"/>
    <property type="evidence" value="ECO:0007669"/>
    <property type="project" value="UniProtKB-KW"/>
</dbReference>
<dbReference type="Pfam" id="PF12838">
    <property type="entry name" value="Fer4_7"/>
    <property type="match status" value="1"/>
</dbReference>
<gene>
    <name evidence="6" type="primary">ndhI</name>
    <name evidence="6" type="ORF">PDBAIGND_00032</name>
</gene>
<dbReference type="InterPro" id="IPR017900">
    <property type="entry name" value="4Fe4S_Fe_S_CS"/>
</dbReference>
<feature type="domain" description="4Fe-4S ferredoxin-type" evidence="5">
    <location>
        <begin position="1"/>
        <end position="29"/>
    </location>
</feature>
<protein>
    <submittedName>
        <fullName evidence="6">NAD(P)H-quinone oxidoreductase subunit I, chloroplastic</fullName>
    </submittedName>
</protein>
<dbReference type="InterPro" id="IPR050157">
    <property type="entry name" value="PSI_iron-sulfur_center"/>
</dbReference>
<evidence type="ECO:0000256" key="1">
    <source>
        <dbReference type="ARBA" id="ARBA00022485"/>
    </source>
</evidence>
<sequence length="119" mass="13673">MPWVDKNECVGCSICVEECPVDTIYMDNEHAEINMDNCIHCGICHDLCPENAVKHDSEKIPDEVEANIAKTKEFMNACAKYLGDAKEKQKCLNRMIKHFNKEKIVAEKTLEKLQMLKKK</sequence>
<dbReference type="PROSITE" id="PS51379">
    <property type="entry name" value="4FE4S_FER_2"/>
    <property type="match status" value="2"/>
</dbReference>
<accession>A0A7G9Z392</accession>
<dbReference type="SUPFAM" id="SSF54862">
    <property type="entry name" value="4Fe-4S ferredoxins"/>
    <property type="match status" value="1"/>
</dbReference>
<name>A0A7G9Z392_9EURY</name>
<keyword evidence="1" id="KW-0004">4Fe-4S</keyword>